<feature type="transmembrane region" description="Helical" evidence="1">
    <location>
        <begin position="109"/>
        <end position="126"/>
    </location>
</feature>
<accession>A0A5B8V0V2</accession>
<keyword evidence="3" id="KW-1185">Reference proteome</keyword>
<gene>
    <name evidence="2" type="ORF">FRZ54_17310</name>
</gene>
<reference evidence="2 3" key="1">
    <citation type="journal article" date="2017" name="Curr. Microbiol.">
        <title>Mucilaginibacter ginsenosidivorans sp. nov., Isolated from Soil of Ginseng Field.</title>
        <authorList>
            <person name="Kim M.M."/>
            <person name="Siddiqi M.Z."/>
            <person name="Im W.T."/>
        </authorList>
    </citation>
    <scope>NUCLEOTIDE SEQUENCE [LARGE SCALE GENOMIC DNA]</scope>
    <source>
        <strain evidence="2 3">Gsoil 3017</strain>
    </source>
</reference>
<dbReference type="Proteomes" id="UP000321479">
    <property type="component" value="Chromosome"/>
</dbReference>
<evidence type="ECO:0000313" key="2">
    <source>
        <dbReference type="EMBL" id="QEC64261.1"/>
    </source>
</evidence>
<keyword evidence="1" id="KW-1133">Transmembrane helix</keyword>
<name>A0A5B8V0V2_9SPHI</name>
<sequence length="189" mass="20901">MTLQKINTRNTIIILMIVAAGAFRLVSARYPYVLSNFSPIGAMALFGGAYFTDKWKAYVVPLIALFVSDIFLNHFYSGSWQIVDSSSIMVYVFFIAAVFMGTFIKKASILNVTAASLLAVVLHWLLTDLPLGNLYPHTFVGYGQSLVAAIPFEKNMLFGDLVFCAILFGGFELAKSKYTALRANREIAL</sequence>
<keyword evidence="1" id="KW-0472">Membrane</keyword>
<feature type="transmembrane region" description="Helical" evidence="1">
    <location>
        <begin position="88"/>
        <end position="104"/>
    </location>
</feature>
<feature type="transmembrane region" description="Helical" evidence="1">
    <location>
        <begin position="7"/>
        <end position="26"/>
    </location>
</feature>
<organism evidence="2 3">
    <name type="scientific">Mucilaginibacter ginsenosidivorans</name>
    <dbReference type="NCBI Taxonomy" id="398053"/>
    <lineage>
        <taxon>Bacteria</taxon>
        <taxon>Pseudomonadati</taxon>
        <taxon>Bacteroidota</taxon>
        <taxon>Sphingobacteriia</taxon>
        <taxon>Sphingobacteriales</taxon>
        <taxon>Sphingobacteriaceae</taxon>
        <taxon>Mucilaginibacter</taxon>
    </lineage>
</organism>
<evidence type="ECO:0000313" key="3">
    <source>
        <dbReference type="Proteomes" id="UP000321479"/>
    </source>
</evidence>
<dbReference type="RefSeq" id="WP_147032907.1">
    <property type="nucleotide sequence ID" value="NZ_CP042436.1"/>
</dbReference>
<dbReference type="KEGG" id="mgin:FRZ54_17310"/>
<dbReference type="Pfam" id="PF20221">
    <property type="entry name" value="DUF6580"/>
    <property type="match status" value="1"/>
</dbReference>
<evidence type="ECO:0000256" key="1">
    <source>
        <dbReference type="SAM" id="Phobius"/>
    </source>
</evidence>
<protein>
    <submittedName>
        <fullName evidence="2">Uncharacterized protein</fullName>
    </submittedName>
</protein>
<dbReference type="OrthoDB" id="9806699at2"/>
<feature type="transmembrane region" description="Helical" evidence="1">
    <location>
        <begin position="156"/>
        <end position="174"/>
    </location>
</feature>
<dbReference type="EMBL" id="CP042436">
    <property type="protein sequence ID" value="QEC64261.1"/>
    <property type="molecule type" value="Genomic_DNA"/>
</dbReference>
<feature type="transmembrane region" description="Helical" evidence="1">
    <location>
        <begin position="58"/>
        <end position="76"/>
    </location>
</feature>
<feature type="transmembrane region" description="Helical" evidence="1">
    <location>
        <begin position="32"/>
        <end position="51"/>
    </location>
</feature>
<dbReference type="AlphaFoldDB" id="A0A5B8V0V2"/>
<proteinExistence type="predicted"/>
<dbReference type="InterPro" id="IPR046487">
    <property type="entry name" value="DUF6580"/>
</dbReference>
<keyword evidence="1" id="KW-0812">Transmembrane</keyword>